<comment type="caution">
    <text evidence="2">The sequence shown here is derived from an EMBL/GenBank/DDBJ whole genome shotgun (WGS) entry which is preliminary data.</text>
</comment>
<feature type="compositionally biased region" description="Low complexity" evidence="1">
    <location>
        <begin position="138"/>
        <end position="151"/>
    </location>
</feature>
<gene>
    <name evidence="2" type="ORF">LIER_28194</name>
</gene>
<feature type="region of interest" description="Disordered" evidence="1">
    <location>
        <begin position="130"/>
        <end position="193"/>
    </location>
</feature>
<proteinExistence type="predicted"/>
<keyword evidence="3" id="KW-1185">Reference proteome</keyword>
<feature type="region of interest" description="Disordered" evidence="1">
    <location>
        <begin position="83"/>
        <end position="115"/>
    </location>
</feature>
<evidence type="ECO:0000313" key="3">
    <source>
        <dbReference type="Proteomes" id="UP001454036"/>
    </source>
</evidence>
<feature type="compositionally biased region" description="Polar residues" evidence="1">
    <location>
        <begin position="83"/>
        <end position="99"/>
    </location>
</feature>
<name>A0AAV3RIJ9_LITER</name>
<sequence length="193" mass="20672">MGQPSGNSSLGLCLREPLPLRSAGREWCYTIFALECLGGHSMDENHSLDEDSSPNRYCSLEENHIFVALWKRTTFLTSIDMSSENTQESSLDNPNPSSSQPVLNPTPPQQPNPQVTVIPQEVNQAILGQGCSNDVEDPNPISILPPSNSNPNAPPTESPSAVRSQTGGTPVVSGSVPTVIRDSLPVPLSKESL</sequence>
<accession>A0AAV3RIJ9</accession>
<protein>
    <submittedName>
        <fullName evidence="2">Uncharacterized protein</fullName>
    </submittedName>
</protein>
<evidence type="ECO:0000313" key="2">
    <source>
        <dbReference type="EMBL" id="GAA0174906.1"/>
    </source>
</evidence>
<organism evidence="2 3">
    <name type="scientific">Lithospermum erythrorhizon</name>
    <name type="common">Purple gromwell</name>
    <name type="synonym">Lithospermum officinale var. erythrorhizon</name>
    <dbReference type="NCBI Taxonomy" id="34254"/>
    <lineage>
        <taxon>Eukaryota</taxon>
        <taxon>Viridiplantae</taxon>
        <taxon>Streptophyta</taxon>
        <taxon>Embryophyta</taxon>
        <taxon>Tracheophyta</taxon>
        <taxon>Spermatophyta</taxon>
        <taxon>Magnoliopsida</taxon>
        <taxon>eudicotyledons</taxon>
        <taxon>Gunneridae</taxon>
        <taxon>Pentapetalae</taxon>
        <taxon>asterids</taxon>
        <taxon>lamiids</taxon>
        <taxon>Boraginales</taxon>
        <taxon>Boraginaceae</taxon>
        <taxon>Boraginoideae</taxon>
        <taxon>Lithospermeae</taxon>
        <taxon>Lithospermum</taxon>
    </lineage>
</organism>
<reference evidence="2 3" key="1">
    <citation type="submission" date="2024-01" db="EMBL/GenBank/DDBJ databases">
        <title>The complete chloroplast genome sequence of Lithospermum erythrorhizon: insights into the phylogenetic relationship among Boraginaceae species and the maternal lineages of purple gromwells.</title>
        <authorList>
            <person name="Okada T."/>
            <person name="Watanabe K."/>
        </authorList>
    </citation>
    <scope>NUCLEOTIDE SEQUENCE [LARGE SCALE GENOMIC DNA]</scope>
</reference>
<dbReference type="Proteomes" id="UP001454036">
    <property type="component" value="Unassembled WGS sequence"/>
</dbReference>
<dbReference type="AlphaFoldDB" id="A0AAV3RIJ9"/>
<evidence type="ECO:0000256" key="1">
    <source>
        <dbReference type="SAM" id="MobiDB-lite"/>
    </source>
</evidence>
<dbReference type="EMBL" id="BAABME010009296">
    <property type="protein sequence ID" value="GAA0174906.1"/>
    <property type="molecule type" value="Genomic_DNA"/>
</dbReference>